<feature type="region of interest" description="Disordered" evidence="1">
    <location>
        <begin position="101"/>
        <end position="125"/>
    </location>
</feature>
<dbReference type="EMBL" id="FQ790344">
    <property type="protein sequence ID" value="CCD52808.1"/>
    <property type="molecule type" value="Genomic_DNA"/>
</dbReference>
<proteinExistence type="predicted"/>
<dbReference type="HOGENOM" id="CLU_1992278_0_0_1"/>
<dbReference type="InParanoid" id="G2YMG0"/>
<dbReference type="AlphaFoldDB" id="G2YMG0"/>
<feature type="transmembrane region" description="Helical" evidence="2">
    <location>
        <begin position="30"/>
        <end position="50"/>
    </location>
</feature>
<keyword evidence="2" id="KW-1133">Transmembrane helix</keyword>
<name>G2YMG0_BOTF4</name>
<evidence type="ECO:0000313" key="3">
    <source>
        <dbReference type="EMBL" id="CCD52808.1"/>
    </source>
</evidence>
<reference evidence="4" key="1">
    <citation type="journal article" date="2011" name="PLoS Genet.">
        <title>Genomic analysis of the necrotrophic fungal pathogens Sclerotinia sclerotiorum and Botrytis cinerea.</title>
        <authorList>
            <person name="Amselem J."/>
            <person name="Cuomo C.A."/>
            <person name="van Kan J.A."/>
            <person name="Viaud M."/>
            <person name="Benito E.P."/>
            <person name="Couloux A."/>
            <person name="Coutinho P.M."/>
            <person name="de Vries R.P."/>
            <person name="Dyer P.S."/>
            <person name="Fillinger S."/>
            <person name="Fournier E."/>
            <person name="Gout L."/>
            <person name="Hahn M."/>
            <person name="Kohn L."/>
            <person name="Lapalu N."/>
            <person name="Plummer K.M."/>
            <person name="Pradier J.M."/>
            <person name="Quevillon E."/>
            <person name="Sharon A."/>
            <person name="Simon A."/>
            <person name="ten Have A."/>
            <person name="Tudzynski B."/>
            <person name="Tudzynski P."/>
            <person name="Wincker P."/>
            <person name="Andrew M."/>
            <person name="Anthouard V."/>
            <person name="Beever R.E."/>
            <person name="Beffa R."/>
            <person name="Benoit I."/>
            <person name="Bouzid O."/>
            <person name="Brault B."/>
            <person name="Chen Z."/>
            <person name="Choquer M."/>
            <person name="Collemare J."/>
            <person name="Cotton P."/>
            <person name="Danchin E.G."/>
            <person name="Da Silva C."/>
            <person name="Gautier A."/>
            <person name="Giraud C."/>
            <person name="Giraud T."/>
            <person name="Gonzalez C."/>
            <person name="Grossetete S."/>
            <person name="Guldener U."/>
            <person name="Henrissat B."/>
            <person name="Howlett B.J."/>
            <person name="Kodira C."/>
            <person name="Kretschmer M."/>
            <person name="Lappartient A."/>
            <person name="Leroch M."/>
            <person name="Levis C."/>
            <person name="Mauceli E."/>
            <person name="Neuveglise C."/>
            <person name="Oeser B."/>
            <person name="Pearson M."/>
            <person name="Poulain J."/>
            <person name="Poussereau N."/>
            <person name="Quesneville H."/>
            <person name="Rascle C."/>
            <person name="Schumacher J."/>
            <person name="Segurens B."/>
            <person name="Sexton A."/>
            <person name="Silva E."/>
            <person name="Sirven C."/>
            <person name="Soanes D.M."/>
            <person name="Talbot N.J."/>
            <person name="Templeton M."/>
            <person name="Yandava C."/>
            <person name="Yarden O."/>
            <person name="Zeng Q."/>
            <person name="Rollins J.A."/>
            <person name="Lebrun M.H."/>
            <person name="Dickman M."/>
        </authorList>
    </citation>
    <scope>NUCLEOTIDE SEQUENCE [LARGE SCALE GENOMIC DNA]</scope>
    <source>
        <strain evidence="4">T4</strain>
    </source>
</reference>
<feature type="compositionally biased region" description="Polar residues" evidence="1">
    <location>
        <begin position="108"/>
        <end position="125"/>
    </location>
</feature>
<organism evidence="3 4">
    <name type="scientific">Botryotinia fuckeliana (strain T4)</name>
    <name type="common">Noble rot fungus</name>
    <name type="synonym">Botrytis cinerea</name>
    <dbReference type="NCBI Taxonomy" id="999810"/>
    <lineage>
        <taxon>Eukaryota</taxon>
        <taxon>Fungi</taxon>
        <taxon>Dikarya</taxon>
        <taxon>Ascomycota</taxon>
        <taxon>Pezizomycotina</taxon>
        <taxon>Leotiomycetes</taxon>
        <taxon>Helotiales</taxon>
        <taxon>Sclerotiniaceae</taxon>
        <taxon>Botrytis</taxon>
    </lineage>
</organism>
<sequence length="125" mass="13666">MDEDFSNRKTSQSSHRDRTLGSRANNTKHCIISACICAAIVGIVCLHGSGSQRASRASPQSIEGDDKLFKSHLTARCVRKDCVLAHPIQTEESIAFSCDPPRAAPFQRSGSSRKPWSTQTAAYMK</sequence>
<protein>
    <submittedName>
        <fullName evidence="3">Uncharacterized protein</fullName>
    </submittedName>
</protein>
<accession>G2YMG0</accession>
<evidence type="ECO:0000313" key="4">
    <source>
        <dbReference type="Proteomes" id="UP000008177"/>
    </source>
</evidence>
<keyword evidence="2" id="KW-0812">Transmembrane</keyword>
<keyword evidence="2" id="KW-0472">Membrane</keyword>
<feature type="region of interest" description="Disordered" evidence="1">
    <location>
        <begin position="1"/>
        <end position="21"/>
    </location>
</feature>
<gene>
    <name evidence="3" type="ORF">BofuT4_P002550.1</name>
</gene>
<evidence type="ECO:0000256" key="2">
    <source>
        <dbReference type="SAM" id="Phobius"/>
    </source>
</evidence>
<dbReference type="Proteomes" id="UP000008177">
    <property type="component" value="Unplaced contigs"/>
</dbReference>
<evidence type="ECO:0000256" key="1">
    <source>
        <dbReference type="SAM" id="MobiDB-lite"/>
    </source>
</evidence>